<comment type="caution">
    <text evidence="1">The sequence shown here is derived from an EMBL/GenBank/DDBJ whole genome shotgun (WGS) entry which is preliminary data.</text>
</comment>
<proteinExistence type="predicted"/>
<name>A0A841PUH8_9HYPH</name>
<accession>A0A841PUH8</accession>
<dbReference type="RefSeq" id="WP_184879107.1">
    <property type="nucleotide sequence ID" value="NZ_JACHEF010000016.1"/>
</dbReference>
<dbReference type="AlphaFoldDB" id="A0A841PUH8"/>
<dbReference type="Proteomes" id="UP000556329">
    <property type="component" value="Unassembled WGS sequence"/>
</dbReference>
<dbReference type="EMBL" id="JACHEF010000016">
    <property type="protein sequence ID" value="MBB6414200.1"/>
    <property type="molecule type" value="Genomic_DNA"/>
</dbReference>
<reference evidence="1 2" key="1">
    <citation type="submission" date="2020-08" db="EMBL/GenBank/DDBJ databases">
        <title>Genomic Encyclopedia of Type Strains, Phase IV (KMG-IV): sequencing the most valuable type-strain genomes for metagenomic binning, comparative biology and taxonomic classification.</title>
        <authorList>
            <person name="Goeker M."/>
        </authorList>
    </citation>
    <scope>NUCLEOTIDE SEQUENCE [LARGE SCALE GENOMIC DNA]</scope>
    <source>
        <strain evidence="1 2">DSM 100039</strain>
    </source>
</reference>
<evidence type="ECO:0000313" key="1">
    <source>
        <dbReference type="EMBL" id="MBB6414200.1"/>
    </source>
</evidence>
<organism evidence="1 2">
    <name type="scientific">Mesorhizobium sangaii</name>
    <dbReference type="NCBI Taxonomy" id="505389"/>
    <lineage>
        <taxon>Bacteria</taxon>
        <taxon>Pseudomonadati</taxon>
        <taxon>Pseudomonadota</taxon>
        <taxon>Alphaproteobacteria</taxon>
        <taxon>Hyphomicrobiales</taxon>
        <taxon>Phyllobacteriaceae</taxon>
        <taxon>Mesorhizobium</taxon>
    </lineage>
</organism>
<gene>
    <name evidence="1" type="ORF">HNQ71_006909</name>
</gene>
<keyword evidence="2" id="KW-1185">Reference proteome</keyword>
<protein>
    <submittedName>
        <fullName evidence="1">Uncharacterized protein</fullName>
    </submittedName>
</protein>
<evidence type="ECO:0000313" key="2">
    <source>
        <dbReference type="Proteomes" id="UP000556329"/>
    </source>
</evidence>
<sequence>MFNRLDQIPDHCEFDPAALQAASSALGAAIVERAGHEFSRMNYSDLQHRRDPRTGLAAFQDRLLTTSSMDAPTAVGSARARRRDASLLTTVQDEHGKSLAGALLLSTATATM</sequence>